<reference evidence="2" key="1">
    <citation type="submission" date="2017-04" db="EMBL/GenBank/DDBJ databases">
        <authorList>
            <person name="Varghese N."/>
            <person name="Submissions S."/>
        </authorList>
    </citation>
    <scope>NUCLEOTIDE SEQUENCE [LARGE SCALE GENOMIC DNA]</scope>
    <source>
        <strain evidence="2">DSM 16537</strain>
    </source>
</reference>
<dbReference type="InterPro" id="IPR011447">
    <property type="entry name" value="DUF1552"/>
</dbReference>
<dbReference type="Proteomes" id="UP000192333">
    <property type="component" value="Chromosome I"/>
</dbReference>
<name>A0A1W2H3G6_9BACT</name>
<organism evidence="1 2">
    <name type="scientific">Aquiflexum balticum DSM 16537</name>
    <dbReference type="NCBI Taxonomy" id="758820"/>
    <lineage>
        <taxon>Bacteria</taxon>
        <taxon>Pseudomonadati</taxon>
        <taxon>Bacteroidota</taxon>
        <taxon>Cytophagia</taxon>
        <taxon>Cytophagales</taxon>
        <taxon>Cyclobacteriaceae</taxon>
        <taxon>Aquiflexum</taxon>
    </lineage>
</organism>
<gene>
    <name evidence="1" type="ORF">SAMN00777080_2001</name>
</gene>
<proteinExistence type="predicted"/>
<evidence type="ECO:0008006" key="3">
    <source>
        <dbReference type="Google" id="ProtNLM"/>
    </source>
</evidence>
<dbReference type="AlphaFoldDB" id="A0A1W2H3G6"/>
<accession>A0A1W2H3G6</accession>
<dbReference type="Pfam" id="PF07586">
    <property type="entry name" value="HXXSHH"/>
    <property type="match status" value="1"/>
</dbReference>
<dbReference type="STRING" id="758820.SAMN00777080_2001"/>
<dbReference type="RefSeq" id="WP_231955550.1">
    <property type="nucleotide sequence ID" value="NZ_LT838813.1"/>
</dbReference>
<evidence type="ECO:0000313" key="2">
    <source>
        <dbReference type="Proteomes" id="UP000192333"/>
    </source>
</evidence>
<keyword evidence="2" id="KW-1185">Reference proteome</keyword>
<evidence type="ECO:0000313" key="1">
    <source>
        <dbReference type="EMBL" id="SMD43409.1"/>
    </source>
</evidence>
<dbReference type="EMBL" id="LT838813">
    <property type="protein sequence ID" value="SMD43409.1"/>
    <property type="molecule type" value="Genomic_DNA"/>
</dbReference>
<protein>
    <recommendedName>
        <fullName evidence="3">DUF1552 domain-containing protein</fullName>
    </recommendedName>
</protein>
<sequence>MGNWHISRRRMLKGLGATIALPFLQAMVPPGMSMYNMEKKPIRFACLFMPNGVNKFHWTPEQYGRNFELSSTLRPLSNVKDDILVLNNLMNKGSIFPGADGHYAKTANLLTGLPIYQTVGDNLHSGGISFDQLIAKHIGQDTLLDSVQYGMERINAGIDGAVGFTRLYGSVISWKTPTQPCSREIEPRMAFDRLFRSSLPDSKPKNEKWKKSVLDIVKEDADALQRKLGRSDQDKLEEYLESIRSIEKRIDNEEKIKAFEKQITPEIQKELIGLNMRIDEFNETFIGVDITEKTRQMLDIMALAFWTDATRVGTFMFGNSVSNRNFSFLPGVQGSHHQLSHHQNLEDQMEQYRIINEWHVNQYAYFLEKLKSLPDGDSNLLDNSMVMFCSGLRDGNSHSPYNLPILVGGKGGGGLKPGQNLDFGKDTPLANLYLSMARVLDMPLECFADSTGELCEIHV</sequence>